<dbReference type="PANTHER" id="PTHR10694">
    <property type="entry name" value="LYSINE-SPECIFIC DEMETHYLASE"/>
    <property type="match status" value="1"/>
</dbReference>
<evidence type="ECO:0000313" key="7">
    <source>
        <dbReference type="Proteomes" id="UP000001568"/>
    </source>
</evidence>
<dbReference type="PROSITE" id="PS51183">
    <property type="entry name" value="JMJN"/>
    <property type="match status" value="1"/>
</dbReference>
<dbReference type="InterPro" id="IPR003349">
    <property type="entry name" value="JmjN"/>
</dbReference>
<dbReference type="Pfam" id="PF02373">
    <property type="entry name" value="JmjC"/>
    <property type="match status" value="1"/>
</dbReference>
<accession>A4RUM1</accession>
<dbReference type="Gene3D" id="2.60.120.650">
    <property type="entry name" value="Cupin"/>
    <property type="match status" value="1"/>
</dbReference>
<evidence type="ECO:0000259" key="4">
    <source>
        <dbReference type="PROSITE" id="PS51183"/>
    </source>
</evidence>
<feature type="domain" description="JmjC" evidence="5">
    <location>
        <begin position="247"/>
        <end position="412"/>
    </location>
</feature>
<organism evidence="6 7">
    <name type="scientific">Ostreococcus lucimarinus (strain CCE9901)</name>
    <dbReference type="NCBI Taxonomy" id="436017"/>
    <lineage>
        <taxon>Eukaryota</taxon>
        <taxon>Viridiplantae</taxon>
        <taxon>Chlorophyta</taxon>
        <taxon>Mamiellophyceae</taxon>
        <taxon>Mamiellales</taxon>
        <taxon>Bathycoccaceae</taxon>
        <taxon>Ostreococcus</taxon>
    </lineage>
</organism>
<dbReference type="OrthoDB" id="1678912at2759"/>
<evidence type="ECO:0008006" key="8">
    <source>
        <dbReference type="Google" id="ProtNLM"/>
    </source>
</evidence>
<dbReference type="eggNOG" id="KOG1246">
    <property type="taxonomic scope" value="Eukaryota"/>
</dbReference>
<keyword evidence="7" id="KW-1185">Reference proteome</keyword>
<evidence type="ECO:0000313" key="6">
    <source>
        <dbReference type="EMBL" id="ABO94989.1"/>
    </source>
</evidence>
<dbReference type="GO" id="GO:0005634">
    <property type="term" value="C:nucleus"/>
    <property type="evidence" value="ECO:0007669"/>
    <property type="project" value="UniProtKB-SubCell"/>
</dbReference>
<dbReference type="SMART" id="SM00545">
    <property type="entry name" value="JmjN"/>
    <property type="match status" value="1"/>
</dbReference>
<dbReference type="Pfam" id="PF02928">
    <property type="entry name" value="zf-C5HC2"/>
    <property type="match status" value="1"/>
</dbReference>
<evidence type="ECO:0000256" key="2">
    <source>
        <dbReference type="ARBA" id="ARBA00023242"/>
    </source>
</evidence>
<dbReference type="OMA" id="LYCGMLF"/>
<dbReference type="Pfam" id="PF02375">
    <property type="entry name" value="JmjN"/>
    <property type="match status" value="1"/>
</dbReference>
<dbReference type="InterPro" id="IPR004198">
    <property type="entry name" value="Znf_C5HC2"/>
</dbReference>
<keyword evidence="2" id="KW-0539">Nucleus</keyword>
<dbReference type="AlphaFoldDB" id="A4RUM1"/>
<feature type="compositionally biased region" description="Gly residues" evidence="3">
    <location>
        <begin position="135"/>
        <end position="145"/>
    </location>
</feature>
<reference evidence="6 7" key="1">
    <citation type="journal article" date="2007" name="Proc. Natl. Acad. Sci. U.S.A.">
        <title>The tiny eukaryote Ostreococcus provides genomic insights into the paradox of plankton speciation.</title>
        <authorList>
            <person name="Palenik B."/>
            <person name="Grimwood J."/>
            <person name="Aerts A."/>
            <person name="Rouze P."/>
            <person name="Salamov A."/>
            <person name="Putnam N."/>
            <person name="Dupont C."/>
            <person name="Jorgensen R."/>
            <person name="Derelle E."/>
            <person name="Rombauts S."/>
            <person name="Zhou K."/>
            <person name="Otillar R."/>
            <person name="Merchant S.S."/>
            <person name="Podell S."/>
            <person name="Gaasterland T."/>
            <person name="Napoli C."/>
            <person name="Gendler K."/>
            <person name="Manuell A."/>
            <person name="Tai V."/>
            <person name="Vallon O."/>
            <person name="Piganeau G."/>
            <person name="Jancek S."/>
            <person name="Heijde M."/>
            <person name="Jabbari K."/>
            <person name="Bowler C."/>
            <person name="Lohr M."/>
            <person name="Robbens S."/>
            <person name="Werner G."/>
            <person name="Dubchak I."/>
            <person name="Pazour G.J."/>
            <person name="Ren Q."/>
            <person name="Paulsen I."/>
            <person name="Delwiche C."/>
            <person name="Schmutz J."/>
            <person name="Rokhsar D."/>
            <person name="Van de Peer Y."/>
            <person name="Moreau H."/>
            <person name="Grigoriev I.V."/>
        </authorList>
    </citation>
    <scope>NUCLEOTIDE SEQUENCE [LARGE SCALE GENOMIC DNA]</scope>
    <source>
        <strain evidence="6 7">CCE9901</strain>
    </source>
</reference>
<dbReference type="GO" id="GO:0000785">
    <property type="term" value="C:chromatin"/>
    <property type="evidence" value="ECO:0007669"/>
    <property type="project" value="TreeGrafter"/>
</dbReference>
<dbReference type="PROSITE" id="PS51184">
    <property type="entry name" value="JMJC"/>
    <property type="match status" value="1"/>
</dbReference>
<dbReference type="InterPro" id="IPR003347">
    <property type="entry name" value="JmjC_dom"/>
</dbReference>
<gene>
    <name evidence="6" type="primary">JMJ3502</name>
    <name evidence="6" type="ORF">OSTLU_30668</name>
</gene>
<dbReference type="HOGENOM" id="CLU_469593_0_0_1"/>
<dbReference type="KEGG" id="olu:OSTLU_30668"/>
<name>A4RUM1_OSTLU</name>
<dbReference type="GeneID" id="5000765"/>
<dbReference type="SMART" id="SM00558">
    <property type="entry name" value="JmjC"/>
    <property type="match status" value="1"/>
</dbReference>
<dbReference type="Gramene" id="ABO94989">
    <property type="protein sequence ID" value="ABO94989"/>
    <property type="gene ID" value="OSTLU_30668"/>
</dbReference>
<comment type="subcellular location">
    <subcellularLocation>
        <location evidence="1">Nucleus</location>
    </subcellularLocation>
</comment>
<dbReference type="GO" id="GO:0010468">
    <property type="term" value="P:regulation of gene expression"/>
    <property type="evidence" value="ECO:0007669"/>
    <property type="project" value="TreeGrafter"/>
</dbReference>
<sequence length="550" mass="62204">MFGCEKCGFEPDGCEACLGGPPIRSACAWDEARARDVPPVKTYRPTEQEWAGDPLEYINSIRPEAEKYGVCNIIPPASWQPEFCLPGKEKLRFRTRIQALNELQNRPAGPSARARAKMLEEEKNGVKSTKNQGVASGGRMSGGRMGASAQADADAVAEKYGFQQGQRHNLATLERYSKYFKRKYFSKNGKPVENVTVKDMEGEFWRLIEDNKGRSVEVIYGADIATMDVGSGFAKKGSASCPPGQERYAESPWNVCNMPYNSESCLSHVEATTGITVPWLYFGMTMSAFCWHVEDHNFYSVNYHHFGAPKVWYSIPATHSKQFEEVMRKRLPHLFQSQPDLLHSLVTILSPKVLQDEGIPVYRVEQHPRSYIITFPYAYHAGFNTGFNCAEAVNFAPIDWLPFGVGATERYVSDKRYQSVAHDQLLSTLTESAHKHPRFPPVLAEVMRVRVKEEDERRTAAKRSVAHEVRMKNTTEAPDFNERDCTTCLADLNWSCVTCACTFAKSRGYAYCLRCVKACECEAEKRTLFFRNTLDELREKVRTLENLASM</sequence>
<dbReference type="STRING" id="436017.A4RUM1"/>
<dbReference type="PANTHER" id="PTHR10694:SF113">
    <property type="entry name" value="PROTEIN JUMONJI"/>
    <property type="match status" value="1"/>
</dbReference>
<protein>
    <recommendedName>
        <fullName evidence="8">JmjC domain-containing protein</fullName>
    </recommendedName>
</protein>
<evidence type="ECO:0000256" key="3">
    <source>
        <dbReference type="SAM" id="MobiDB-lite"/>
    </source>
</evidence>
<dbReference type="Proteomes" id="UP000001568">
    <property type="component" value="Chromosome 3"/>
</dbReference>
<dbReference type="RefSeq" id="XP_001416696.1">
    <property type="nucleotide sequence ID" value="XM_001416659.1"/>
</dbReference>
<dbReference type="EMBL" id="CP000583">
    <property type="protein sequence ID" value="ABO94989.1"/>
    <property type="molecule type" value="Genomic_DNA"/>
</dbReference>
<feature type="region of interest" description="Disordered" evidence="3">
    <location>
        <begin position="120"/>
        <end position="146"/>
    </location>
</feature>
<feature type="domain" description="JmjN" evidence="4">
    <location>
        <begin position="40"/>
        <end position="82"/>
    </location>
</feature>
<evidence type="ECO:0000256" key="1">
    <source>
        <dbReference type="ARBA" id="ARBA00004123"/>
    </source>
</evidence>
<proteinExistence type="predicted"/>
<evidence type="ECO:0000259" key="5">
    <source>
        <dbReference type="PROSITE" id="PS51184"/>
    </source>
</evidence>
<dbReference type="GO" id="GO:0034647">
    <property type="term" value="F:histone H3K4me/H3K4me2/H3K4me3 demethylase activity"/>
    <property type="evidence" value="ECO:0007669"/>
    <property type="project" value="TreeGrafter"/>
</dbReference>
<dbReference type="SUPFAM" id="SSF51197">
    <property type="entry name" value="Clavaminate synthase-like"/>
    <property type="match status" value="1"/>
</dbReference>